<evidence type="ECO:0000313" key="2">
    <source>
        <dbReference type="Proteomes" id="UP001157915"/>
    </source>
</evidence>
<keyword evidence="2" id="KW-1185">Reference proteome</keyword>
<name>A0ABY1NDN9_9BACT</name>
<proteinExistence type="predicted"/>
<organism evidence="1 2">
    <name type="scientific">Algoriphagus winogradskyi</name>
    <dbReference type="NCBI Taxonomy" id="237017"/>
    <lineage>
        <taxon>Bacteria</taxon>
        <taxon>Pseudomonadati</taxon>
        <taxon>Bacteroidota</taxon>
        <taxon>Cytophagia</taxon>
        <taxon>Cytophagales</taxon>
        <taxon>Cyclobacteriaceae</taxon>
        <taxon>Algoriphagus</taxon>
    </lineage>
</organism>
<reference evidence="1 2" key="1">
    <citation type="submission" date="2017-05" db="EMBL/GenBank/DDBJ databases">
        <authorList>
            <person name="Varghese N."/>
            <person name="Submissions S."/>
        </authorList>
    </citation>
    <scope>NUCLEOTIDE SEQUENCE [LARGE SCALE GENOMIC DNA]</scope>
    <source>
        <strain evidence="1 2">DSM 15360</strain>
    </source>
</reference>
<evidence type="ECO:0008006" key="3">
    <source>
        <dbReference type="Google" id="ProtNLM"/>
    </source>
</evidence>
<dbReference type="Gene3D" id="2.160.20.120">
    <property type="match status" value="1"/>
</dbReference>
<protein>
    <recommendedName>
        <fullName evidence="3">Auto-transporter adhesin head GIN domain-containing protein</fullName>
    </recommendedName>
</protein>
<evidence type="ECO:0000313" key="1">
    <source>
        <dbReference type="EMBL" id="SMP07129.1"/>
    </source>
</evidence>
<gene>
    <name evidence="1" type="ORF">SAMN06265367_101562</name>
</gene>
<comment type="caution">
    <text evidence="1">The sequence shown here is derived from an EMBL/GenBank/DDBJ whole genome shotgun (WGS) entry which is preliminary data.</text>
</comment>
<dbReference type="Proteomes" id="UP001157915">
    <property type="component" value="Unassembled WGS sequence"/>
</dbReference>
<dbReference type="EMBL" id="FXUA01000001">
    <property type="protein sequence ID" value="SMP07129.1"/>
    <property type="molecule type" value="Genomic_DNA"/>
</dbReference>
<sequence>MTIAWVSIMATLLISHQFADYNNIPGMRKVVKSETDLADFSVITIDEASRLQIVPSDSNRLDYEELIGEGLKPPKTEPIQDFIVENDTLFIKNLRNASNGGYTLRVKNLNYLIVRNTYSVDLIGFSQDSLLINSLNSNVTISKNSEFSFLYLKSEPKFDLTIKSAKEFSLSLTEDNCNVFGEIEEISGIIGNYAGLGIPRKTEKVDVDTSVNGKIHYVFK</sequence>
<accession>A0ABY1NDN9</accession>